<dbReference type="Proteomes" id="UP000829069">
    <property type="component" value="Chromosome"/>
</dbReference>
<keyword evidence="1" id="KW-0812">Transmembrane</keyword>
<feature type="transmembrane region" description="Helical" evidence="1">
    <location>
        <begin position="24"/>
        <end position="45"/>
    </location>
</feature>
<keyword evidence="1" id="KW-0472">Membrane</keyword>
<reference evidence="2 3" key="1">
    <citation type="submission" date="2022-03" db="EMBL/GenBank/DDBJ databases">
        <title>Isotopic signatures of nitrous oxide derived from detoxification processes.</title>
        <authorList>
            <person name="Behrendt U."/>
            <person name="Buchen C."/>
            <person name="Well R."/>
            <person name="Ulrich A."/>
            <person name="Rohe L."/>
            <person name="Kolb S."/>
            <person name="Schloter M."/>
            <person name="Horn M.A."/>
            <person name="Augustin J."/>
        </authorList>
    </citation>
    <scope>NUCLEOTIDE SEQUENCE [LARGE SCALE GENOMIC DNA]</scope>
    <source>
        <strain evidence="2 3">S4-C24</strain>
    </source>
</reference>
<gene>
    <name evidence="2" type="ORF">MNQ99_17695</name>
</gene>
<accession>A0ABY3W922</accession>
<keyword evidence="1" id="KW-1133">Transmembrane helix</keyword>
<dbReference type="EMBL" id="CP093326">
    <property type="protein sequence ID" value="UNK45725.1"/>
    <property type="molecule type" value="Genomic_DNA"/>
</dbReference>
<dbReference type="RefSeq" id="WP_127514203.1">
    <property type="nucleotide sequence ID" value="NZ_CP093326.1"/>
</dbReference>
<evidence type="ECO:0000313" key="3">
    <source>
        <dbReference type="Proteomes" id="UP000829069"/>
    </source>
</evidence>
<protein>
    <submittedName>
        <fullName evidence="2">Uncharacterized protein</fullName>
    </submittedName>
</protein>
<proteinExistence type="predicted"/>
<evidence type="ECO:0000256" key="1">
    <source>
        <dbReference type="SAM" id="Phobius"/>
    </source>
</evidence>
<sequence length="167" mass="18264">MVAQTVPDPVEVVVRNDAPDGWDVLASLGPLAILVAALIAAFIGWRSMQTQAEANRRSQWWERAEWALDASTSSSMDRRVIGLGVLALLAESTLAGEEEARILQVASNDGLAQKVTVLEDVEAPPPSPRTTETSQQERVRLEAARLRVVTDRKIGQQTPEWIVDLAK</sequence>
<evidence type="ECO:0000313" key="2">
    <source>
        <dbReference type="EMBL" id="UNK45725.1"/>
    </source>
</evidence>
<keyword evidence="3" id="KW-1185">Reference proteome</keyword>
<name>A0ABY3W922_9MICC</name>
<organism evidence="2 3">
    <name type="scientific">Arthrobacter sulfonylureivorans</name>
    <dbReference type="NCBI Taxonomy" id="2486855"/>
    <lineage>
        <taxon>Bacteria</taxon>
        <taxon>Bacillati</taxon>
        <taxon>Actinomycetota</taxon>
        <taxon>Actinomycetes</taxon>
        <taxon>Micrococcales</taxon>
        <taxon>Micrococcaceae</taxon>
        <taxon>Arthrobacter</taxon>
    </lineage>
</organism>